<accession>A0AAE0YT57</accession>
<dbReference type="EMBL" id="JAWDGP010005492">
    <property type="protein sequence ID" value="KAK3756618.1"/>
    <property type="molecule type" value="Genomic_DNA"/>
</dbReference>
<keyword evidence="6" id="KW-0325">Glycoprotein</keyword>
<keyword evidence="4" id="KW-0378">Hydrolase</keyword>
<evidence type="ECO:0000256" key="1">
    <source>
        <dbReference type="ARBA" id="ARBA00001913"/>
    </source>
</evidence>
<reference evidence="10" key="1">
    <citation type="journal article" date="2023" name="G3 (Bethesda)">
        <title>A reference genome for the long-term kleptoplast-retaining sea slug Elysia crispata morphotype clarki.</title>
        <authorList>
            <person name="Eastman K.E."/>
            <person name="Pendleton A.L."/>
            <person name="Shaikh M.A."/>
            <person name="Suttiyut T."/>
            <person name="Ogas R."/>
            <person name="Tomko P."/>
            <person name="Gavelis G."/>
            <person name="Widhalm J.R."/>
            <person name="Wisecaver J.H."/>
        </authorList>
    </citation>
    <scope>NUCLEOTIDE SEQUENCE</scope>
    <source>
        <strain evidence="10">ECLA1</strain>
    </source>
</reference>
<keyword evidence="8" id="KW-0732">Signal</keyword>
<dbReference type="GO" id="GO:0046872">
    <property type="term" value="F:metal ion binding"/>
    <property type="evidence" value="ECO:0007669"/>
    <property type="project" value="UniProtKB-KW"/>
</dbReference>
<feature type="chain" id="PRO_5042135978" description="Sulfatase N-terminal domain-containing protein" evidence="8">
    <location>
        <begin position="23"/>
        <end position="573"/>
    </location>
</feature>
<evidence type="ECO:0000256" key="3">
    <source>
        <dbReference type="ARBA" id="ARBA00022723"/>
    </source>
</evidence>
<dbReference type="InterPro" id="IPR024607">
    <property type="entry name" value="Sulfatase_CS"/>
</dbReference>
<dbReference type="Proteomes" id="UP001283361">
    <property type="component" value="Unassembled WGS sequence"/>
</dbReference>
<dbReference type="SUPFAM" id="SSF53649">
    <property type="entry name" value="Alkaline phosphatase-like"/>
    <property type="match status" value="2"/>
</dbReference>
<comment type="cofactor">
    <cofactor evidence="1">
        <name>Ca(2+)</name>
        <dbReference type="ChEBI" id="CHEBI:29108"/>
    </cofactor>
</comment>
<feature type="domain" description="Sulfatase N-terminal" evidence="9">
    <location>
        <begin position="274"/>
        <end position="404"/>
    </location>
</feature>
<evidence type="ECO:0000256" key="8">
    <source>
        <dbReference type="SAM" id="SignalP"/>
    </source>
</evidence>
<feature type="region of interest" description="Disordered" evidence="7">
    <location>
        <begin position="547"/>
        <end position="573"/>
    </location>
</feature>
<name>A0AAE0YT57_9GAST</name>
<feature type="signal peptide" evidence="8">
    <location>
        <begin position="1"/>
        <end position="22"/>
    </location>
</feature>
<keyword evidence="3" id="KW-0479">Metal-binding</keyword>
<dbReference type="InterPro" id="IPR047115">
    <property type="entry name" value="ARSB"/>
</dbReference>
<protein>
    <recommendedName>
        <fullName evidence="9">Sulfatase N-terminal domain-containing protein</fullName>
    </recommendedName>
</protein>
<dbReference type="AlphaFoldDB" id="A0AAE0YT57"/>
<evidence type="ECO:0000256" key="6">
    <source>
        <dbReference type="ARBA" id="ARBA00023180"/>
    </source>
</evidence>
<dbReference type="InterPro" id="IPR017850">
    <property type="entry name" value="Alkaline_phosphatase_core_sf"/>
</dbReference>
<comment type="caution">
    <text evidence="10">The sequence shown here is derived from an EMBL/GenBank/DDBJ whole genome shotgun (WGS) entry which is preliminary data.</text>
</comment>
<gene>
    <name evidence="10" type="ORF">RRG08_045129</name>
</gene>
<keyword evidence="11" id="KW-1185">Reference proteome</keyword>
<proteinExistence type="inferred from homology"/>
<dbReference type="Gene3D" id="3.30.1120.10">
    <property type="match status" value="1"/>
</dbReference>
<dbReference type="CDD" id="cd16029">
    <property type="entry name" value="4-S"/>
    <property type="match status" value="1"/>
</dbReference>
<evidence type="ECO:0000259" key="9">
    <source>
        <dbReference type="Pfam" id="PF00884"/>
    </source>
</evidence>
<dbReference type="PROSITE" id="PS00523">
    <property type="entry name" value="SULFATASE_1"/>
    <property type="match status" value="1"/>
</dbReference>
<sequence length="573" mass="64628">MLVHAALITVTTALLHLSVVQSAPQSPHLIFIVADDLGWNDVGYHNPDIISPNIDKLAGSGIRLNQSYVQPLCSPSRSAFMTGVYPFRMGLQHMVIGESQDVCAPLNRKFFPQILKENGYMTHMIGKWHLGFCKWECTPTYRGFDSFYGFYSGGEDYYTHVYPNGYDYRYNLTVNTEAAGNYSTYEFAARAEQIIQDHDQAKPLYLYMPFQSVHMPLQVGKHICSTCTCHSRVYICLSRVYTYFSKLVHTCSTCTCPSRVYTCLSRLVITHALYLFMPFQSVHMPLQVPDKYLEMYPNIKNKNRKALSAMVTSLDDAIGRVVTALQDKDMYQNSIIVFTADNGGWTIFGGNNYPLRGGKVTIFEGGTRAAAFIHSPLLKQTGVIYDGMMHAVDWFPTLASALGITYNDSLDQDGVDQWEAITTLAPSKRSEIVYNMDYHPAPVEGQSAIRFGDYKLIEGYPGLYQGWYKPDSVDQGVEISAGQLANMTLDTPAVQELMRSGQPQSLAKNHYLFNLKDDPTEHNNLYDKLPEVVQQLQERLAEQRKRYVPPNFPPNSPKANPKHFGGVWSPGWC</sequence>
<dbReference type="Pfam" id="PF00884">
    <property type="entry name" value="Sulfatase"/>
    <property type="match status" value="2"/>
</dbReference>
<dbReference type="Gene3D" id="3.40.720.10">
    <property type="entry name" value="Alkaline Phosphatase, subunit A"/>
    <property type="match status" value="2"/>
</dbReference>
<dbReference type="InterPro" id="IPR000917">
    <property type="entry name" value="Sulfatase_N"/>
</dbReference>
<dbReference type="PANTHER" id="PTHR10342">
    <property type="entry name" value="ARYLSULFATASE"/>
    <property type="match status" value="1"/>
</dbReference>
<evidence type="ECO:0000256" key="4">
    <source>
        <dbReference type="ARBA" id="ARBA00022801"/>
    </source>
</evidence>
<feature type="domain" description="Sulfatase N-terminal" evidence="9">
    <location>
        <begin position="27"/>
        <end position="219"/>
    </location>
</feature>
<dbReference type="GO" id="GO:0008484">
    <property type="term" value="F:sulfuric ester hydrolase activity"/>
    <property type="evidence" value="ECO:0007669"/>
    <property type="project" value="InterPro"/>
</dbReference>
<dbReference type="PROSITE" id="PS00149">
    <property type="entry name" value="SULFATASE_2"/>
    <property type="match status" value="1"/>
</dbReference>
<dbReference type="PANTHER" id="PTHR10342:SF273">
    <property type="entry name" value="RE14504P"/>
    <property type="match status" value="1"/>
</dbReference>
<evidence type="ECO:0000256" key="5">
    <source>
        <dbReference type="ARBA" id="ARBA00022837"/>
    </source>
</evidence>
<evidence type="ECO:0000256" key="7">
    <source>
        <dbReference type="SAM" id="MobiDB-lite"/>
    </source>
</evidence>
<organism evidence="10 11">
    <name type="scientific">Elysia crispata</name>
    <name type="common">lettuce slug</name>
    <dbReference type="NCBI Taxonomy" id="231223"/>
    <lineage>
        <taxon>Eukaryota</taxon>
        <taxon>Metazoa</taxon>
        <taxon>Spiralia</taxon>
        <taxon>Lophotrochozoa</taxon>
        <taxon>Mollusca</taxon>
        <taxon>Gastropoda</taxon>
        <taxon>Heterobranchia</taxon>
        <taxon>Euthyneura</taxon>
        <taxon>Panpulmonata</taxon>
        <taxon>Sacoglossa</taxon>
        <taxon>Placobranchoidea</taxon>
        <taxon>Plakobranchidae</taxon>
        <taxon>Elysia</taxon>
    </lineage>
</organism>
<comment type="similarity">
    <text evidence="2">Belongs to the sulfatase family.</text>
</comment>
<evidence type="ECO:0000256" key="2">
    <source>
        <dbReference type="ARBA" id="ARBA00008779"/>
    </source>
</evidence>
<evidence type="ECO:0000313" key="10">
    <source>
        <dbReference type="EMBL" id="KAK3756618.1"/>
    </source>
</evidence>
<evidence type="ECO:0000313" key="11">
    <source>
        <dbReference type="Proteomes" id="UP001283361"/>
    </source>
</evidence>
<keyword evidence="5" id="KW-0106">Calcium</keyword>